<comment type="caution">
    <text evidence="1">The sequence shown here is derived from an EMBL/GenBank/DDBJ whole genome shotgun (WGS) entry which is preliminary data.</text>
</comment>
<reference evidence="1" key="1">
    <citation type="submission" date="2024-02" db="EMBL/GenBank/DDBJ databases">
        <title>Metagenome Assembled Genome of Zalaria obscura JY119.</title>
        <authorList>
            <person name="Vighnesh L."/>
            <person name="Jagadeeshwari U."/>
            <person name="Venkata Ramana C."/>
            <person name="Sasikala C."/>
        </authorList>
    </citation>
    <scope>NUCLEOTIDE SEQUENCE</scope>
    <source>
        <strain evidence="1">JY119</strain>
    </source>
</reference>
<gene>
    <name evidence="1" type="ORF">M8818_000291</name>
</gene>
<evidence type="ECO:0000313" key="1">
    <source>
        <dbReference type="EMBL" id="KAK8222121.1"/>
    </source>
</evidence>
<name>A0ACC3SPI4_9PEZI</name>
<evidence type="ECO:0000313" key="2">
    <source>
        <dbReference type="Proteomes" id="UP001320706"/>
    </source>
</evidence>
<dbReference type="EMBL" id="JAMKPW020000001">
    <property type="protein sequence ID" value="KAK8222121.1"/>
    <property type="molecule type" value="Genomic_DNA"/>
</dbReference>
<keyword evidence="2" id="KW-1185">Reference proteome</keyword>
<sequence length="465" mass="51040">MATLSAPSLYLTPSETALKLHYVGKHLKDVQAPAAILDVAVIRRNCKLMLDTTKTLGLGFRAHVKTHKTTQLTRLQMGEDSKSVNLIASTVSEIEHLVPYLQEQQSRGRNVNVLYGLPVAPSHIPRLATVSRILGPGCVSLFVDQPAHVEMLSKVEDETWPGQINVFVKVDAGYHRAGLSPESASLDKLAQMIGSQQKVKLQGAYAHMGHSYSSSSPEEALKFLRTEIEEVSKGAARLTKALPQEHLGEGGKLTISLGATPTATATQNILAGSAEAEEFRSFINEAKKHFDVEIHAGVYPVLDMQQLATRARPATGSSEEPLLSFRNLGLRIMVEVASVYDEREKPEALIAAGSIVLGREPCKSYHGWGVVTPWSSLASGTVETKVFDPEGERSGWIVGRISQEHGMLTWEGPQEDVRKLQIGEKLLVWPNHACMAGPSFWGYLIVDSDKDAEKIDDVWVRWRGW</sequence>
<dbReference type="Proteomes" id="UP001320706">
    <property type="component" value="Unassembled WGS sequence"/>
</dbReference>
<proteinExistence type="predicted"/>
<organism evidence="1 2">
    <name type="scientific">Zalaria obscura</name>
    <dbReference type="NCBI Taxonomy" id="2024903"/>
    <lineage>
        <taxon>Eukaryota</taxon>
        <taxon>Fungi</taxon>
        <taxon>Dikarya</taxon>
        <taxon>Ascomycota</taxon>
        <taxon>Pezizomycotina</taxon>
        <taxon>Dothideomycetes</taxon>
        <taxon>Dothideomycetidae</taxon>
        <taxon>Dothideales</taxon>
        <taxon>Zalariaceae</taxon>
        <taxon>Zalaria</taxon>
    </lineage>
</organism>
<accession>A0ACC3SPI4</accession>
<protein>
    <submittedName>
        <fullName evidence="1">Uncharacterized protein</fullName>
    </submittedName>
</protein>